<evidence type="ECO:0000313" key="4">
    <source>
        <dbReference type="Proteomes" id="UP001437256"/>
    </source>
</evidence>
<feature type="compositionally biased region" description="Basic and acidic residues" evidence="2">
    <location>
        <begin position="66"/>
        <end position="80"/>
    </location>
</feature>
<protein>
    <recommendedName>
        <fullName evidence="1">Nitrogen permease regulator 3</fullName>
    </recommendedName>
    <alternativeName>
        <fullName evidence="1">Required for meiotic nuclear division protein 11</fullName>
    </alternativeName>
</protein>
<dbReference type="Proteomes" id="UP001437256">
    <property type="component" value="Unassembled WGS sequence"/>
</dbReference>
<dbReference type="PANTHER" id="PTHR13153">
    <property type="entry name" value="CGTHBA PROTEIN -14 GENE PROTEIN"/>
    <property type="match status" value="1"/>
</dbReference>
<keyword evidence="1" id="KW-0732">Signal</keyword>
<evidence type="ECO:0000256" key="1">
    <source>
        <dbReference type="RuleBase" id="RU368069"/>
    </source>
</evidence>
<feature type="compositionally biased region" description="Basic and acidic residues" evidence="2">
    <location>
        <begin position="475"/>
        <end position="488"/>
    </location>
</feature>
<comment type="subcellular location">
    <subcellularLocation>
        <location evidence="1">Vacuole membrane</location>
        <topology evidence="1">Peripheral membrane protein</topology>
    </subcellularLocation>
</comment>
<feature type="region of interest" description="Disordered" evidence="2">
    <location>
        <begin position="66"/>
        <end position="111"/>
    </location>
</feature>
<sequence length="607" mass="68494">MNDSSQGSTKQDEYDEVFGYSSEFLAGILCPHRSMCHQKFELMVDDLAFIGHPVCADRGGVWRFKTDKSKAGSRGRESRNRQTSQPDSIPRQSSSPSRSQSAEKTQTPPPNCSTWLQNFHLVMVLDLPDPSSSAAGNVMKYFDVIYEQAAFTVAAVLFQEQVLSNFVERECDRLGSLKDDCMKKVTSFEDFTLQAMESSSLAPAMKALYEAIKSSSIGHISLNNVLIEIQLPPHIDGLLHNDDELDHSTFHSNDDEEFQAWGPEMRFGWRLPALVPWKSLLLLDVKDDFDPFSDLRNPHISPEDQSIAEGLLKFLETANVILSLADLASLLDWELETQVYPIVRWLVQHRRAKVVDVVHSGLKTVFTLPPKFDHSLPELASEFARDFDEYELPPLPYILSEISRASANQSGNHFFASVVRSKDMIPLYHEVVVWMLKRDMLVTLHLRIRIVATAQLKASVRTAREASRGKKKSRRGGETRRREPESHKSAAVASWLNLPPVEERPIHRVPSVGSSHSELSELVLESDEQDDYSEDGDYVEGMESSDGREDSGWDTADDERHSSIISDPGRATPLQRRWLSAMSAGKESNIARRFELFVPSPEYGMLR</sequence>
<keyword evidence="4" id="KW-1185">Reference proteome</keyword>
<feature type="compositionally biased region" description="Polar residues" evidence="2">
    <location>
        <begin position="102"/>
        <end position="111"/>
    </location>
</feature>
<accession>A0ABR2ZJ71</accession>
<dbReference type="EMBL" id="JBBXMP010000150">
    <property type="protein sequence ID" value="KAL0061036.1"/>
    <property type="molecule type" value="Genomic_DNA"/>
</dbReference>
<dbReference type="PANTHER" id="PTHR13153:SF5">
    <property type="entry name" value="GATOR COMPLEX PROTEIN NPRL3"/>
    <property type="match status" value="1"/>
</dbReference>
<comment type="function">
    <text evidence="1">Mediates inactivation of the TORC1 complex in response to amino acid starvation. Required for meiotic nuclear division.</text>
</comment>
<keyword evidence="1" id="KW-0469">Meiosis</keyword>
<reference evidence="3 4" key="1">
    <citation type="submission" date="2024-05" db="EMBL/GenBank/DDBJ databases">
        <title>A draft genome resource for the thread blight pathogen Marasmius tenuissimus strain MS-2.</title>
        <authorList>
            <person name="Yulfo-Soto G.E."/>
            <person name="Baruah I.K."/>
            <person name="Amoako-Attah I."/>
            <person name="Bukari Y."/>
            <person name="Meinhardt L.W."/>
            <person name="Bailey B.A."/>
            <person name="Cohen S.P."/>
        </authorList>
    </citation>
    <scope>NUCLEOTIDE SEQUENCE [LARGE SCALE GENOMIC DNA]</scope>
    <source>
        <strain evidence="3 4">MS-2</strain>
    </source>
</reference>
<proteinExistence type="inferred from homology"/>
<feature type="region of interest" description="Disordered" evidence="2">
    <location>
        <begin position="506"/>
        <end position="570"/>
    </location>
</feature>
<feature type="compositionally biased region" description="Acidic residues" evidence="2">
    <location>
        <begin position="524"/>
        <end position="540"/>
    </location>
</feature>
<gene>
    <name evidence="3" type="primary">npr3</name>
    <name evidence="3" type="ORF">AAF712_012157</name>
</gene>
<evidence type="ECO:0000313" key="3">
    <source>
        <dbReference type="EMBL" id="KAL0061036.1"/>
    </source>
</evidence>
<comment type="caution">
    <text evidence="3">The sequence shown here is derived from an EMBL/GenBank/DDBJ whole genome shotgun (WGS) entry which is preliminary data.</text>
</comment>
<dbReference type="InterPro" id="IPR005365">
    <property type="entry name" value="Npr3"/>
</dbReference>
<name>A0ABR2ZJ71_9AGAR</name>
<feature type="compositionally biased region" description="Low complexity" evidence="2">
    <location>
        <begin position="84"/>
        <end position="100"/>
    </location>
</feature>
<dbReference type="Pfam" id="PF03666">
    <property type="entry name" value="NPR3"/>
    <property type="match status" value="1"/>
</dbReference>
<organism evidence="3 4">
    <name type="scientific">Marasmius tenuissimus</name>
    <dbReference type="NCBI Taxonomy" id="585030"/>
    <lineage>
        <taxon>Eukaryota</taxon>
        <taxon>Fungi</taxon>
        <taxon>Dikarya</taxon>
        <taxon>Basidiomycota</taxon>
        <taxon>Agaricomycotina</taxon>
        <taxon>Agaricomycetes</taxon>
        <taxon>Agaricomycetidae</taxon>
        <taxon>Agaricales</taxon>
        <taxon>Marasmiineae</taxon>
        <taxon>Marasmiaceae</taxon>
        <taxon>Marasmius</taxon>
    </lineage>
</organism>
<feature type="region of interest" description="Disordered" evidence="2">
    <location>
        <begin position="461"/>
        <end position="494"/>
    </location>
</feature>
<feature type="compositionally biased region" description="Low complexity" evidence="2">
    <location>
        <begin position="509"/>
        <end position="523"/>
    </location>
</feature>
<evidence type="ECO:0000256" key="2">
    <source>
        <dbReference type="SAM" id="MobiDB-lite"/>
    </source>
</evidence>
<comment type="similarity">
    <text evidence="1">Belongs to the NPR3 family.</text>
</comment>